<dbReference type="Pfam" id="PF03466">
    <property type="entry name" value="LysR_substrate"/>
    <property type="match status" value="1"/>
</dbReference>
<organism evidence="6 7">
    <name type="scientific">Corallococcus interemptor</name>
    <dbReference type="NCBI Taxonomy" id="2316720"/>
    <lineage>
        <taxon>Bacteria</taxon>
        <taxon>Pseudomonadati</taxon>
        <taxon>Myxococcota</taxon>
        <taxon>Myxococcia</taxon>
        <taxon>Myxococcales</taxon>
        <taxon>Cystobacterineae</taxon>
        <taxon>Myxococcaceae</taxon>
        <taxon>Corallococcus</taxon>
    </lineage>
</organism>
<evidence type="ECO:0000256" key="1">
    <source>
        <dbReference type="ARBA" id="ARBA00009437"/>
    </source>
</evidence>
<reference evidence="7" key="1">
    <citation type="submission" date="2018-09" db="EMBL/GenBank/DDBJ databases">
        <authorList>
            <person name="Livingstone P.G."/>
            <person name="Whitworth D.E."/>
        </authorList>
    </citation>
    <scope>NUCLEOTIDE SEQUENCE [LARGE SCALE GENOMIC DNA]</scope>
    <source>
        <strain evidence="7">AB047A</strain>
    </source>
</reference>
<keyword evidence="2" id="KW-0805">Transcription regulation</keyword>
<dbReference type="InterPro" id="IPR036388">
    <property type="entry name" value="WH-like_DNA-bd_sf"/>
</dbReference>
<dbReference type="SUPFAM" id="SSF46785">
    <property type="entry name" value="Winged helix' DNA-binding domain"/>
    <property type="match status" value="1"/>
</dbReference>
<dbReference type="GO" id="GO:0003700">
    <property type="term" value="F:DNA-binding transcription factor activity"/>
    <property type="evidence" value="ECO:0007669"/>
    <property type="project" value="InterPro"/>
</dbReference>
<gene>
    <name evidence="6" type="ORF">D7X96_00935</name>
</gene>
<proteinExistence type="inferred from homology"/>
<dbReference type="FunFam" id="1.10.10.10:FF:000001">
    <property type="entry name" value="LysR family transcriptional regulator"/>
    <property type="match status" value="1"/>
</dbReference>
<accession>A0A3A8QYL3</accession>
<dbReference type="InterPro" id="IPR058163">
    <property type="entry name" value="LysR-type_TF_proteobact-type"/>
</dbReference>
<dbReference type="InterPro" id="IPR000847">
    <property type="entry name" value="LysR_HTH_N"/>
</dbReference>
<dbReference type="PANTHER" id="PTHR30537">
    <property type="entry name" value="HTH-TYPE TRANSCRIPTIONAL REGULATOR"/>
    <property type="match status" value="1"/>
</dbReference>
<evidence type="ECO:0000256" key="2">
    <source>
        <dbReference type="ARBA" id="ARBA00023015"/>
    </source>
</evidence>
<dbReference type="Proteomes" id="UP000282656">
    <property type="component" value="Unassembled WGS sequence"/>
</dbReference>
<dbReference type="PRINTS" id="PR00039">
    <property type="entry name" value="HTHLYSR"/>
</dbReference>
<dbReference type="InterPro" id="IPR005119">
    <property type="entry name" value="LysR_subst-bd"/>
</dbReference>
<name>A0A3A8QYL3_9BACT</name>
<dbReference type="Gene3D" id="3.40.190.290">
    <property type="match status" value="1"/>
</dbReference>
<dbReference type="AlphaFoldDB" id="A0A3A8QYL3"/>
<comment type="caution">
    <text evidence="6">The sequence shown here is derived from an EMBL/GenBank/DDBJ whole genome shotgun (WGS) entry which is preliminary data.</text>
</comment>
<dbReference type="Gene3D" id="1.10.10.10">
    <property type="entry name" value="Winged helix-like DNA-binding domain superfamily/Winged helix DNA-binding domain"/>
    <property type="match status" value="1"/>
</dbReference>
<sequence>MRWKRRARNDAVCHFTPDTRVRNHQAPEERMESLSAIGVFARVAETGSFASAARALGITPSAASKSVARLEERLGTRLFQRTTRRMHLTEQGARFHERCVRALTELRDAESELAHAVRTPRGRVRVSVPEMLALRLIIPNLQRFRREYPHLELDLDVNDHVADIVGDGLDAAVRCGELTGSRLMRRRLGPKRFILCASPAYLQAHGTPRSLDALQEHDCIRYRFVSTGRVESWALRQPPGAPAPRIPETFVFNNSEAVTHAARAGFGIAQFVELMIRPELEAGTLRPFLREHSLERGALWLVWPQARRTPPKVKALGDFLARLVEEDEAGAR</sequence>
<keyword evidence="3" id="KW-0238">DNA-binding</keyword>
<dbReference type="EMBL" id="RAWM01000002">
    <property type="protein sequence ID" value="RKH73733.1"/>
    <property type="molecule type" value="Genomic_DNA"/>
</dbReference>
<dbReference type="Pfam" id="PF00126">
    <property type="entry name" value="HTH_1"/>
    <property type="match status" value="1"/>
</dbReference>
<dbReference type="InterPro" id="IPR036390">
    <property type="entry name" value="WH_DNA-bd_sf"/>
</dbReference>
<evidence type="ECO:0000313" key="6">
    <source>
        <dbReference type="EMBL" id="RKH73733.1"/>
    </source>
</evidence>
<feature type="domain" description="HTH lysR-type" evidence="5">
    <location>
        <begin position="39"/>
        <end position="89"/>
    </location>
</feature>
<comment type="similarity">
    <text evidence="1">Belongs to the LysR transcriptional regulatory family.</text>
</comment>
<dbReference type="GO" id="GO:0003677">
    <property type="term" value="F:DNA binding"/>
    <property type="evidence" value="ECO:0007669"/>
    <property type="project" value="UniProtKB-KW"/>
</dbReference>
<keyword evidence="7" id="KW-1185">Reference proteome</keyword>
<protein>
    <submittedName>
        <fullName evidence="6">LysR family transcriptional regulator</fullName>
    </submittedName>
</protein>
<evidence type="ECO:0000256" key="4">
    <source>
        <dbReference type="ARBA" id="ARBA00023163"/>
    </source>
</evidence>
<evidence type="ECO:0000259" key="5">
    <source>
        <dbReference type="PROSITE" id="PS50931"/>
    </source>
</evidence>
<evidence type="ECO:0000313" key="7">
    <source>
        <dbReference type="Proteomes" id="UP000282656"/>
    </source>
</evidence>
<dbReference type="PANTHER" id="PTHR30537:SF5">
    <property type="entry name" value="HTH-TYPE TRANSCRIPTIONAL ACTIVATOR TTDR-RELATED"/>
    <property type="match status" value="1"/>
</dbReference>
<evidence type="ECO:0000256" key="3">
    <source>
        <dbReference type="ARBA" id="ARBA00023125"/>
    </source>
</evidence>
<dbReference type="PROSITE" id="PS50931">
    <property type="entry name" value="HTH_LYSR"/>
    <property type="match status" value="1"/>
</dbReference>
<keyword evidence="4" id="KW-0804">Transcription</keyword>
<dbReference type="SUPFAM" id="SSF53850">
    <property type="entry name" value="Periplasmic binding protein-like II"/>
    <property type="match status" value="1"/>
</dbReference>